<feature type="region of interest" description="Disordered" evidence="1">
    <location>
        <begin position="321"/>
        <end position="628"/>
    </location>
</feature>
<protein>
    <submittedName>
        <fullName evidence="2">Uncharacterized protein</fullName>
    </submittedName>
</protein>
<dbReference type="EMBL" id="CP042997">
    <property type="protein sequence ID" value="QEH37829.1"/>
    <property type="molecule type" value="Genomic_DNA"/>
</dbReference>
<feature type="compositionally biased region" description="Basic and acidic residues" evidence="1">
    <location>
        <begin position="735"/>
        <end position="747"/>
    </location>
</feature>
<sequence>MATEAQIQANRRNARLSTGPRTKRGKARSRRNGYGPGGRRREAGPRVREANGRGLEDRVAGFLESAVLIDSEEERALLRKAGELSWKIDEAERAECAYLERAVRAAEERHEAAEAGAGERAEELVRRLLQWGEAGDDDLGGGAREILGELEGSGAGRAWLIRLWRWVRDWVGRTSRFQPMGRYRLVRMLGYDPIDVDTFPQVNEVFRALNALDENGRADCDAFFARARELAGACHPMIRASMAWRELAGPFESAEEARAYLVGLADEWVGRLEMLQGETDADRADREALAASAAAGRLRREASAMSREFFKVLEDLRRVRKARPAAKEGEPATPRGIEPSDEADASCRGPGEPRPADALVLAPPERTSGSPRSEAPFIPRCGAGRSGSPPCEGGVGGGASREPRRSNNPPVSPLRKGGMNSGLLASLSAAGGPTPGGPSDRLDRGIAADSERQPGEPNPAGGERPTVAAPPAAERAVDPGRMGAGLPDPGPLAPAGGGVPAVGSSGAAARSVREAPAKRHRPGSTGCDRPLQRGRETGRDPRPPGWPWRKRSDAAGSPRPGDGRRRRRRPAHPRRRRASATATPLPARGGRRGSRPPGPACTAMPVVKPPKARMARRGTTPAKRDRSKCLSPNLTLRRDIHELVTTRVSGRFGRAKPPASGVSRIWAAGLGPREEPRLRLDAPASRVAPTCEAGGFARPDHDPTIVVTRTCGAVPSVNLPVMAPRSFGTMPAKPFENRGQRLSRERLASSVSKQAARRLEPGGARGEGVGRGRLPRGQPGARSSDRRQRSRERTADWLPGRGLGRGRRGHSPFVTAGGRPDGRRHGVSPTGRRTTGFGRFDGETARR</sequence>
<feature type="compositionally biased region" description="Basic residues" evidence="1">
    <location>
        <begin position="21"/>
        <end position="31"/>
    </location>
</feature>
<proteinExistence type="predicted"/>
<feature type="region of interest" description="Disordered" evidence="1">
    <location>
        <begin position="1"/>
        <end position="51"/>
    </location>
</feature>
<dbReference type="KEGG" id="agv:OJF2_64200"/>
<feature type="compositionally biased region" description="Basic residues" evidence="1">
    <location>
        <begin position="564"/>
        <end position="578"/>
    </location>
</feature>
<feature type="compositionally biased region" description="Polar residues" evidence="1">
    <location>
        <begin position="1"/>
        <end position="20"/>
    </location>
</feature>
<feature type="region of interest" description="Disordered" evidence="1">
    <location>
        <begin position="725"/>
        <end position="847"/>
    </location>
</feature>
<dbReference type="Proteomes" id="UP000324233">
    <property type="component" value="Chromosome"/>
</dbReference>
<dbReference type="OrthoDB" id="69722at2"/>
<feature type="compositionally biased region" description="Basic and acidic residues" evidence="1">
    <location>
        <begin position="530"/>
        <end position="542"/>
    </location>
</feature>
<feature type="compositionally biased region" description="Basic and acidic residues" evidence="1">
    <location>
        <begin position="39"/>
        <end position="51"/>
    </location>
</feature>
<feature type="compositionally biased region" description="Low complexity" evidence="1">
    <location>
        <begin position="421"/>
        <end position="432"/>
    </location>
</feature>
<gene>
    <name evidence="2" type="ORF">OJF2_64200</name>
</gene>
<feature type="compositionally biased region" description="Low complexity" evidence="1">
    <location>
        <begin position="579"/>
        <end position="588"/>
    </location>
</feature>
<name>A0A5B9WC74_9BACT</name>
<evidence type="ECO:0000256" key="1">
    <source>
        <dbReference type="SAM" id="MobiDB-lite"/>
    </source>
</evidence>
<dbReference type="RefSeq" id="WP_148597341.1">
    <property type="nucleotide sequence ID" value="NZ_CP042997.1"/>
</dbReference>
<organism evidence="2 3">
    <name type="scientific">Aquisphaera giovannonii</name>
    <dbReference type="NCBI Taxonomy" id="406548"/>
    <lineage>
        <taxon>Bacteria</taxon>
        <taxon>Pseudomonadati</taxon>
        <taxon>Planctomycetota</taxon>
        <taxon>Planctomycetia</taxon>
        <taxon>Isosphaerales</taxon>
        <taxon>Isosphaeraceae</taxon>
        <taxon>Aquisphaera</taxon>
    </lineage>
</organism>
<keyword evidence="3" id="KW-1185">Reference proteome</keyword>
<evidence type="ECO:0000313" key="2">
    <source>
        <dbReference type="EMBL" id="QEH37829.1"/>
    </source>
</evidence>
<feature type="compositionally biased region" description="Basic and acidic residues" evidence="1">
    <location>
        <begin position="783"/>
        <end position="795"/>
    </location>
</feature>
<reference evidence="2 3" key="1">
    <citation type="submission" date="2019-08" db="EMBL/GenBank/DDBJ databases">
        <title>Deep-cultivation of Planctomycetes and their phenomic and genomic characterization uncovers novel biology.</title>
        <authorList>
            <person name="Wiegand S."/>
            <person name="Jogler M."/>
            <person name="Boedeker C."/>
            <person name="Pinto D."/>
            <person name="Vollmers J."/>
            <person name="Rivas-Marin E."/>
            <person name="Kohn T."/>
            <person name="Peeters S.H."/>
            <person name="Heuer A."/>
            <person name="Rast P."/>
            <person name="Oberbeckmann S."/>
            <person name="Bunk B."/>
            <person name="Jeske O."/>
            <person name="Meyerdierks A."/>
            <person name="Storesund J.E."/>
            <person name="Kallscheuer N."/>
            <person name="Luecker S."/>
            <person name="Lage O.M."/>
            <person name="Pohl T."/>
            <person name="Merkel B.J."/>
            <person name="Hornburger P."/>
            <person name="Mueller R.-W."/>
            <person name="Bruemmer F."/>
            <person name="Labrenz M."/>
            <person name="Spormann A.M."/>
            <person name="Op den Camp H."/>
            <person name="Overmann J."/>
            <person name="Amann R."/>
            <person name="Jetten M.S.M."/>
            <person name="Mascher T."/>
            <person name="Medema M.H."/>
            <person name="Devos D.P."/>
            <person name="Kaster A.-K."/>
            <person name="Ovreas L."/>
            <person name="Rohde M."/>
            <person name="Galperin M.Y."/>
            <person name="Jogler C."/>
        </authorList>
    </citation>
    <scope>NUCLEOTIDE SEQUENCE [LARGE SCALE GENOMIC DNA]</scope>
    <source>
        <strain evidence="2 3">OJF2</strain>
    </source>
</reference>
<evidence type="ECO:0000313" key="3">
    <source>
        <dbReference type="Proteomes" id="UP000324233"/>
    </source>
</evidence>
<accession>A0A5B9WC74</accession>
<dbReference type="AlphaFoldDB" id="A0A5B9WC74"/>
<feature type="compositionally biased region" description="Basic and acidic residues" evidence="1">
    <location>
        <begin position="440"/>
        <end position="454"/>
    </location>
</feature>